<name>A0A1W1Z5W6_9FLAO</name>
<dbReference type="EMBL" id="FWXO01000001">
    <property type="protein sequence ID" value="SMC43692.1"/>
    <property type="molecule type" value="Genomic_DNA"/>
</dbReference>
<dbReference type="AlphaFoldDB" id="A0A1W1Z5W6"/>
<dbReference type="InterPro" id="IPR023393">
    <property type="entry name" value="START-like_dom_sf"/>
</dbReference>
<evidence type="ECO:0000313" key="2">
    <source>
        <dbReference type="Proteomes" id="UP000192360"/>
    </source>
</evidence>
<dbReference type="OrthoDB" id="9801773at2"/>
<sequence length="154" mass="17539">MPKIELLIEIDAPIKRVFDLARSIDLHMLSTSHTNEKAIAGKTSGLIGLGEWVTWRAKHLGFYQSITSKITAFQAPNYFSDEMVSGIFKSFKHEHLFKENNGITIMTDVFYYVAPYGILGNLADVIFLKRYMTSFLMKKNSKLKEVAELNSLKN</sequence>
<dbReference type="RefSeq" id="WP_084060450.1">
    <property type="nucleotide sequence ID" value="NZ_FWXO01000001.1"/>
</dbReference>
<protein>
    <recommendedName>
        <fullName evidence="3">Ligand-binding SRPBCC domain-containing protein</fullName>
    </recommendedName>
</protein>
<proteinExistence type="predicted"/>
<accession>A0A1W1Z5W6</accession>
<organism evidence="1 2">
    <name type="scientific">Cellulophaga tyrosinoxydans</name>
    <dbReference type="NCBI Taxonomy" id="504486"/>
    <lineage>
        <taxon>Bacteria</taxon>
        <taxon>Pseudomonadati</taxon>
        <taxon>Bacteroidota</taxon>
        <taxon>Flavobacteriia</taxon>
        <taxon>Flavobacteriales</taxon>
        <taxon>Flavobacteriaceae</taxon>
        <taxon>Cellulophaga</taxon>
    </lineage>
</organism>
<dbReference type="CDD" id="cd07820">
    <property type="entry name" value="SRPBCC_3"/>
    <property type="match status" value="1"/>
</dbReference>
<dbReference type="STRING" id="504486.SAMN05660703_1185"/>
<dbReference type="SUPFAM" id="SSF55961">
    <property type="entry name" value="Bet v1-like"/>
    <property type="match status" value="1"/>
</dbReference>
<evidence type="ECO:0008006" key="3">
    <source>
        <dbReference type="Google" id="ProtNLM"/>
    </source>
</evidence>
<gene>
    <name evidence="1" type="ORF">SAMN05660703_1185</name>
</gene>
<keyword evidence="2" id="KW-1185">Reference proteome</keyword>
<dbReference type="Gene3D" id="3.30.530.20">
    <property type="match status" value="1"/>
</dbReference>
<evidence type="ECO:0000313" key="1">
    <source>
        <dbReference type="EMBL" id="SMC43692.1"/>
    </source>
</evidence>
<dbReference type="Proteomes" id="UP000192360">
    <property type="component" value="Unassembled WGS sequence"/>
</dbReference>
<reference evidence="1 2" key="1">
    <citation type="submission" date="2017-04" db="EMBL/GenBank/DDBJ databases">
        <authorList>
            <person name="Afonso C.L."/>
            <person name="Miller P.J."/>
            <person name="Scott M.A."/>
            <person name="Spackman E."/>
            <person name="Goraichik I."/>
            <person name="Dimitrov K.M."/>
            <person name="Suarez D.L."/>
            <person name="Swayne D.E."/>
        </authorList>
    </citation>
    <scope>NUCLEOTIDE SEQUENCE [LARGE SCALE GENOMIC DNA]</scope>
    <source>
        <strain evidence="1 2">DSM 21164</strain>
    </source>
</reference>